<organism evidence="2 3">
    <name type="scientific">Datura stramonium</name>
    <name type="common">Jimsonweed</name>
    <name type="synonym">Common thornapple</name>
    <dbReference type="NCBI Taxonomy" id="4076"/>
    <lineage>
        <taxon>Eukaryota</taxon>
        <taxon>Viridiplantae</taxon>
        <taxon>Streptophyta</taxon>
        <taxon>Embryophyta</taxon>
        <taxon>Tracheophyta</taxon>
        <taxon>Spermatophyta</taxon>
        <taxon>Magnoliopsida</taxon>
        <taxon>eudicotyledons</taxon>
        <taxon>Gunneridae</taxon>
        <taxon>Pentapetalae</taxon>
        <taxon>asterids</taxon>
        <taxon>lamiids</taxon>
        <taxon>Solanales</taxon>
        <taxon>Solanaceae</taxon>
        <taxon>Solanoideae</taxon>
        <taxon>Datureae</taxon>
        <taxon>Datura</taxon>
    </lineage>
</organism>
<gene>
    <name evidence="2" type="ORF">HAX54_018150</name>
</gene>
<proteinExistence type="predicted"/>
<name>A0ABS8S1V7_DATST</name>
<dbReference type="EMBL" id="JACEIK010000223">
    <property type="protein sequence ID" value="MCD7452797.1"/>
    <property type="molecule type" value="Genomic_DNA"/>
</dbReference>
<evidence type="ECO:0000313" key="2">
    <source>
        <dbReference type="EMBL" id="MCD7452797.1"/>
    </source>
</evidence>
<accession>A0ABS8S1V7</accession>
<keyword evidence="3" id="KW-1185">Reference proteome</keyword>
<reference evidence="2 3" key="1">
    <citation type="journal article" date="2021" name="BMC Genomics">
        <title>Datura genome reveals duplications of psychoactive alkaloid biosynthetic genes and high mutation rate following tissue culture.</title>
        <authorList>
            <person name="Rajewski A."/>
            <person name="Carter-House D."/>
            <person name="Stajich J."/>
            <person name="Litt A."/>
        </authorList>
    </citation>
    <scope>NUCLEOTIDE SEQUENCE [LARGE SCALE GENOMIC DNA]</scope>
    <source>
        <strain evidence="2">AR-01</strain>
    </source>
</reference>
<evidence type="ECO:0000256" key="1">
    <source>
        <dbReference type="SAM" id="MobiDB-lite"/>
    </source>
</evidence>
<comment type="caution">
    <text evidence="2">The sequence shown here is derived from an EMBL/GenBank/DDBJ whole genome shotgun (WGS) entry which is preliminary data.</text>
</comment>
<dbReference type="Proteomes" id="UP000823775">
    <property type="component" value="Unassembled WGS sequence"/>
</dbReference>
<protein>
    <submittedName>
        <fullName evidence="2">Uncharacterized protein</fullName>
    </submittedName>
</protein>
<evidence type="ECO:0000313" key="3">
    <source>
        <dbReference type="Proteomes" id="UP000823775"/>
    </source>
</evidence>
<sequence length="129" mass="14784">MEFPFGHPNHGRHHHHHSRDDDDRGEEFPPPGRRPPSSYDEPPPPQVGHVYHTSHVGGPPMEDNYGEPHYPPPPMRMSYGRLIILCNGSYRDLTIVHHRSLITIRAHHHHNHNHLLLAIPPSNTCLTSE</sequence>
<feature type="region of interest" description="Disordered" evidence="1">
    <location>
        <begin position="1"/>
        <end position="69"/>
    </location>
</feature>